<sequence length="88" mass="9514">MADYEQGAEMQRLAPESALKTGRYDVFAKKDIPASTEPGYRRHHKNPGGGYPQKSTGSIAETRKGTKTSRADPGKGNGFPRAVPRSPP</sequence>
<evidence type="ECO:0000313" key="5">
    <source>
        <dbReference type="Proteomes" id="UP000557344"/>
    </source>
</evidence>
<evidence type="ECO:0000313" key="4">
    <source>
        <dbReference type="Proteomes" id="UP000523431"/>
    </source>
</evidence>
<protein>
    <submittedName>
        <fullName evidence="2">Uncharacterized protein</fullName>
    </submittedName>
</protein>
<dbReference type="RefSeq" id="WP_246723418.1">
    <property type="nucleotide sequence ID" value="NZ_JACIHU010000031.1"/>
</dbReference>
<organism evidence="2 5">
    <name type="scientific">Rhizobium etli</name>
    <dbReference type="NCBI Taxonomy" id="29449"/>
    <lineage>
        <taxon>Bacteria</taxon>
        <taxon>Pseudomonadati</taxon>
        <taxon>Pseudomonadota</taxon>
        <taxon>Alphaproteobacteria</taxon>
        <taxon>Hyphomicrobiales</taxon>
        <taxon>Rhizobiaceae</taxon>
        <taxon>Rhizobium/Agrobacterium group</taxon>
        <taxon>Rhizobium</taxon>
    </lineage>
</organism>
<evidence type="ECO:0000313" key="3">
    <source>
        <dbReference type="EMBL" id="MBB4539392.1"/>
    </source>
</evidence>
<comment type="caution">
    <text evidence="2">The sequence shown here is derived from an EMBL/GenBank/DDBJ whole genome shotgun (WGS) entry which is preliminary data.</text>
</comment>
<name>A0A7W6VFU0_RHIET</name>
<dbReference type="AlphaFoldDB" id="A0A7W6VFU0"/>
<evidence type="ECO:0000256" key="1">
    <source>
        <dbReference type="SAM" id="MobiDB-lite"/>
    </source>
</evidence>
<reference evidence="4 5" key="1">
    <citation type="submission" date="2020-08" db="EMBL/GenBank/DDBJ databases">
        <title>Genomic Encyclopedia of Type Strains, Phase IV (KMG-V): Genome sequencing to study the core and pangenomes of soil and plant-associated prokaryotes.</title>
        <authorList>
            <person name="Whitman W."/>
        </authorList>
    </citation>
    <scope>NUCLEOTIDE SEQUENCE [LARGE SCALE GENOMIC DNA]</scope>
    <source>
        <strain evidence="2 5">SEMIA 471</strain>
        <strain evidence="3 4">SEMIA 489</strain>
    </source>
</reference>
<feature type="region of interest" description="Disordered" evidence="1">
    <location>
        <begin position="1"/>
        <end position="88"/>
    </location>
</feature>
<dbReference type="EMBL" id="JACIID010000031">
    <property type="protein sequence ID" value="MBB4539392.1"/>
    <property type="molecule type" value="Genomic_DNA"/>
</dbReference>
<proteinExistence type="predicted"/>
<dbReference type="EMBL" id="JACIHU010000031">
    <property type="protein sequence ID" value="MBB4483568.1"/>
    <property type="molecule type" value="Genomic_DNA"/>
</dbReference>
<dbReference type="Proteomes" id="UP000557344">
    <property type="component" value="Unassembled WGS sequence"/>
</dbReference>
<feature type="compositionally biased region" description="Basic and acidic residues" evidence="1">
    <location>
        <begin position="22"/>
        <end position="32"/>
    </location>
</feature>
<evidence type="ECO:0000313" key="2">
    <source>
        <dbReference type="EMBL" id="MBB4483568.1"/>
    </source>
</evidence>
<accession>A0A7W6VFU0</accession>
<feature type="compositionally biased region" description="Basic and acidic residues" evidence="1">
    <location>
        <begin position="61"/>
        <end position="73"/>
    </location>
</feature>
<gene>
    <name evidence="2" type="ORF">GGE46_006194</name>
    <name evidence="3" type="ORF">GGE57_006186</name>
</gene>
<dbReference type="Proteomes" id="UP000523431">
    <property type="component" value="Unassembled WGS sequence"/>
</dbReference>